<dbReference type="FunFam" id="1.25.40.10:FF:000158">
    <property type="entry name" value="pentatricopeptide repeat-containing protein At2g33680"/>
    <property type="match status" value="1"/>
</dbReference>
<dbReference type="EMBL" id="JABFUD020000017">
    <property type="protein sequence ID" value="KAI5067792.1"/>
    <property type="molecule type" value="Genomic_DNA"/>
</dbReference>
<protein>
    <recommendedName>
        <fullName evidence="5">Pentatricopeptide repeat-containing protein</fullName>
    </recommendedName>
</protein>
<dbReference type="OrthoDB" id="1884680at2759"/>
<dbReference type="SUPFAM" id="SSF81901">
    <property type="entry name" value="HCP-like"/>
    <property type="match status" value="1"/>
</dbReference>
<dbReference type="PANTHER" id="PTHR47926">
    <property type="entry name" value="PENTATRICOPEPTIDE REPEAT-CONTAINING PROTEIN"/>
    <property type="match status" value="1"/>
</dbReference>
<dbReference type="PROSITE" id="PS51375">
    <property type="entry name" value="PPR"/>
    <property type="match status" value="4"/>
</dbReference>
<dbReference type="AlphaFoldDB" id="A0A9D4ZBH1"/>
<dbReference type="InterPro" id="IPR011990">
    <property type="entry name" value="TPR-like_helical_dom_sf"/>
</dbReference>
<reference evidence="3" key="1">
    <citation type="submission" date="2021-01" db="EMBL/GenBank/DDBJ databases">
        <title>Adiantum capillus-veneris genome.</title>
        <authorList>
            <person name="Fang Y."/>
            <person name="Liao Q."/>
        </authorList>
    </citation>
    <scope>NUCLEOTIDE SEQUENCE</scope>
    <source>
        <strain evidence="3">H3</strain>
        <tissue evidence="3">Leaf</tissue>
    </source>
</reference>
<evidence type="ECO:0000313" key="4">
    <source>
        <dbReference type="Proteomes" id="UP000886520"/>
    </source>
</evidence>
<gene>
    <name evidence="3" type="ORF">GOP47_0018320</name>
</gene>
<dbReference type="GO" id="GO:0009451">
    <property type="term" value="P:RNA modification"/>
    <property type="evidence" value="ECO:0007669"/>
    <property type="project" value="InterPro"/>
</dbReference>
<evidence type="ECO:0000256" key="1">
    <source>
        <dbReference type="ARBA" id="ARBA00022737"/>
    </source>
</evidence>
<dbReference type="NCBIfam" id="TIGR00756">
    <property type="entry name" value="PPR"/>
    <property type="match status" value="4"/>
</dbReference>
<sequence>MQSMAASMLHEQVQCAYAKPSLRSIIAALKSCSSNSKLTLQDGKQLHACIVEEFSSSNILAANSLIDMYAKCKSLDDAFNLFFHLKERDLVSWNAIIGGSTLNGECDKALQLFEQMLVEDIRPDRVTILCTLKACATSTFLTKGLQVHVYVLSNSRLWEDVKVKNTLIDMYCKCGTVERAKHVFNSSTIMSVVTWNAMILGYTQQGDSGKAFELFQEMQSSGVDSNENTCVSILRACCTKSTLPDGMLVYFFVMEKGMDRDACIDSALVNMYSKCGALEDAHEVFRQARGKDVVIWAALIGGYADNGRYFEALDLFEKMLQHGVEPNYVAYLGIIKVCTNLASLDHGRRIHSYIKHSRLEVVTTLGNALIDMYLKCGGLQDAHDVFNNLVQRDVVSWSTFIAGNVELGLFEEGFLLFKHMQKEGHEPSCITLAYLFKACSSMNALAEGKLAHAFSVELSVECLVLTRNTLVFMYVNCKSFEDACSVFRHSSKEDVDTWNAMIGGCLDYRTSLQYYTNMLQSGLKPNEITFVGLLSACSHTGLVNEGLDHFRSMTANFGILASFEHYNCIIDLLGRVGRVAEAGLLRSTMPFEVNAIVETSLLSNSKMAGNINIYGGNYQGVDPLKGLTSGDPR</sequence>
<evidence type="ECO:0000313" key="3">
    <source>
        <dbReference type="EMBL" id="KAI5067792.1"/>
    </source>
</evidence>
<feature type="repeat" description="PPR" evidence="2">
    <location>
        <begin position="89"/>
        <end position="123"/>
    </location>
</feature>
<comment type="caution">
    <text evidence="3">The sequence shown here is derived from an EMBL/GenBank/DDBJ whole genome shotgun (WGS) entry which is preliminary data.</text>
</comment>
<dbReference type="Pfam" id="PF13041">
    <property type="entry name" value="PPR_2"/>
    <property type="match status" value="4"/>
</dbReference>
<dbReference type="GO" id="GO:0048731">
    <property type="term" value="P:system development"/>
    <property type="evidence" value="ECO:0007669"/>
    <property type="project" value="UniProtKB-ARBA"/>
</dbReference>
<keyword evidence="4" id="KW-1185">Reference proteome</keyword>
<evidence type="ECO:0000256" key="2">
    <source>
        <dbReference type="PROSITE-ProRule" id="PRU00708"/>
    </source>
</evidence>
<evidence type="ECO:0008006" key="5">
    <source>
        <dbReference type="Google" id="ProtNLM"/>
    </source>
</evidence>
<organism evidence="3 4">
    <name type="scientific">Adiantum capillus-veneris</name>
    <name type="common">Maidenhair fern</name>
    <dbReference type="NCBI Taxonomy" id="13818"/>
    <lineage>
        <taxon>Eukaryota</taxon>
        <taxon>Viridiplantae</taxon>
        <taxon>Streptophyta</taxon>
        <taxon>Embryophyta</taxon>
        <taxon>Tracheophyta</taxon>
        <taxon>Polypodiopsida</taxon>
        <taxon>Polypodiidae</taxon>
        <taxon>Polypodiales</taxon>
        <taxon>Pteridineae</taxon>
        <taxon>Pteridaceae</taxon>
        <taxon>Vittarioideae</taxon>
        <taxon>Adiantum</taxon>
    </lineage>
</organism>
<dbReference type="Pfam" id="PF01535">
    <property type="entry name" value="PPR"/>
    <property type="match status" value="2"/>
</dbReference>
<dbReference type="FunFam" id="1.25.40.10:FF:000031">
    <property type="entry name" value="Pentatricopeptide repeat-containing protein mitochondrial"/>
    <property type="match status" value="2"/>
</dbReference>
<feature type="repeat" description="PPR" evidence="2">
    <location>
        <begin position="292"/>
        <end position="326"/>
    </location>
</feature>
<name>A0A9D4ZBH1_ADICA</name>
<dbReference type="Proteomes" id="UP000886520">
    <property type="component" value="Chromosome 17"/>
</dbReference>
<dbReference type="FunFam" id="1.25.40.10:FF:000073">
    <property type="entry name" value="Pentatricopeptide repeat-containing protein chloroplastic"/>
    <property type="match status" value="1"/>
</dbReference>
<feature type="repeat" description="PPR" evidence="2">
    <location>
        <begin position="393"/>
        <end position="427"/>
    </location>
</feature>
<dbReference type="FunFam" id="1.25.40.10:FF:000285">
    <property type="entry name" value="Pentatricopeptide repeat-containing protein, chloroplastic"/>
    <property type="match status" value="1"/>
</dbReference>
<dbReference type="InterPro" id="IPR002885">
    <property type="entry name" value="PPR_rpt"/>
</dbReference>
<keyword evidence="1" id="KW-0677">Repeat</keyword>
<dbReference type="GO" id="GO:0003723">
    <property type="term" value="F:RNA binding"/>
    <property type="evidence" value="ECO:0007669"/>
    <property type="project" value="InterPro"/>
</dbReference>
<dbReference type="InterPro" id="IPR046960">
    <property type="entry name" value="PPR_At4g14850-like_plant"/>
</dbReference>
<proteinExistence type="predicted"/>
<feature type="repeat" description="PPR" evidence="2">
    <location>
        <begin position="191"/>
        <end position="225"/>
    </location>
</feature>
<accession>A0A9D4ZBH1</accession>
<dbReference type="Gene3D" id="1.25.40.10">
    <property type="entry name" value="Tetratricopeptide repeat domain"/>
    <property type="match status" value="5"/>
</dbReference>